<keyword evidence="2" id="KW-1185">Reference proteome</keyword>
<reference evidence="1 2" key="1">
    <citation type="journal article" date="2016" name="Proc. Natl. Acad. Sci. U.S.A.">
        <title>Comparative genomics of biotechnologically important yeasts.</title>
        <authorList>
            <person name="Riley R."/>
            <person name="Haridas S."/>
            <person name="Wolfe K.H."/>
            <person name="Lopes M.R."/>
            <person name="Hittinger C.T."/>
            <person name="Goeker M."/>
            <person name="Salamov A.A."/>
            <person name="Wisecaver J.H."/>
            <person name="Long T.M."/>
            <person name="Calvey C.H."/>
            <person name="Aerts A.L."/>
            <person name="Barry K.W."/>
            <person name="Choi C."/>
            <person name="Clum A."/>
            <person name="Coughlan A.Y."/>
            <person name="Deshpande S."/>
            <person name="Douglass A.P."/>
            <person name="Hanson S.J."/>
            <person name="Klenk H.-P."/>
            <person name="LaButti K.M."/>
            <person name="Lapidus A."/>
            <person name="Lindquist E.A."/>
            <person name="Lipzen A.M."/>
            <person name="Meier-Kolthoff J.P."/>
            <person name="Ohm R.A."/>
            <person name="Otillar R.P."/>
            <person name="Pangilinan J.L."/>
            <person name="Peng Y."/>
            <person name="Rokas A."/>
            <person name="Rosa C.A."/>
            <person name="Scheuner C."/>
            <person name="Sibirny A.A."/>
            <person name="Slot J.C."/>
            <person name="Stielow J.B."/>
            <person name="Sun H."/>
            <person name="Kurtzman C.P."/>
            <person name="Blackwell M."/>
            <person name="Grigoriev I.V."/>
            <person name="Jeffries T.W."/>
        </authorList>
    </citation>
    <scope>NUCLEOTIDE SEQUENCE [LARGE SCALE GENOMIC DNA]</scope>
    <source>
        <strain evidence="1 2">NRRL Y-2026</strain>
    </source>
</reference>
<proteinExistence type="predicted"/>
<dbReference type="RefSeq" id="XP_019017598.1">
    <property type="nucleotide sequence ID" value="XM_019161180.1"/>
</dbReference>
<protein>
    <submittedName>
        <fullName evidence="1">Uncharacterized protein</fullName>
    </submittedName>
</protein>
<evidence type="ECO:0000313" key="2">
    <source>
        <dbReference type="Proteomes" id="UP000094455"/>
    </source>
</evidence>
<name>A0A1E3NK07_9ASCO</name>
<dbReference type="STRING" id="763406.A0A1E3NK07"/>
<dbReference type="InterPro" id="IPR055334">
    <property type="entry name" value="PEX8-like"/>
</dbReference>
<dbReference type="GeneID" id="30177867"/>
<dbReference type="Proteomes" id="UP000094455">
    <property type="component" value="Unassembled WGS sequence"/>
</dbReference>
<dbReference type="PANTHER" id="PTHR39214:SF1">
    <property type="entry name" value="MICROBODY (PEROXISOME) BIOGENESIS PROTEIN PEROXIN 8 (EUROFUNG)"/>
    <property type="match status" value="1"/>
</dbReference>
<dbReference type="OrthoDB" id="2357318at2759"/>
<organism evidence="1 2">
    <name type="scientific">Pichia membranifaciens NRRL Y-2026</name>
    <dbReference type="NCBI Taxonomy" id="763406"/>
    <lineage>
        <taxon>Eukaryota</taxon>
        <taxon>Fungi</taxon>
        <taxon>Dikarya</taxon>
        <taxon>Ascomycota</taxon>
        <taxon>Saccharomycotina</taxon>
        <taxon>Pichiomycetes</taxon>
        <taxon>Pichiales</taxon>
        <taxon>Pichiaceae</taxon>
        <taxon>Pichia</taxon>
    </lineage>
</organism>
<dbReference type="PANTHER" id="PTHR39214">
    <property type="entry name" value="MICROBODY (PEROXISOME) BIOGENESIS PROTEIN PEROXIN 8 (EUROFUNG)"/>
    <property type="match status" value="1"/>
</dbReference>
<dbReference type="EMBL" id="KV454003">
    <property type="protein sequence ID" value="ODQ46485.1"/>
    <property type="molecule type" value="Genomic_DNA"/>
</dbReference>
<gene>
    <name evidence="1" type="ORF">PICMEDRAFT_16364</name>
</gene>
<accession>A0A1E3NK07</accession>
<evidence type="ECO:0000313" key="1">
    <source>
        <dbReference type="EMBL" id="ODQ46485.1"/>
    </source>
</evidence>
<dbReference type="AlphaFoldDB" id="A0A1E3NK07"/>
<sequence length="669" mass="76468">MSGLGYKLGQQGRQILNSNNVTAQDSYGAIPKVQQFQLPTELDYLLYDIANPKPSTSADKVFSYLVHYYPRLKSSVNIQLLTKHFLRCPLFFSSLKDQTLENITKIIECYQYIITTKYKVSNPTISFHEFYISIYDSIRDVLLHDSTAHWKILPVLAGCISSISSMELYNPCPSHHNVIAKVNKLELSLFSDSFLYVIRSPLLPEFKDNILVSLIYTQEHLSSSFYAGLTNADPEILPELMRILFFSKYGLDKGSLLSSNISYNDIMRTKPILRQLNKWAFLFGKIAKASKDPLQNLKAISRSLDYIVSFAINISNAGLETLFEASDKWDLVKYIFFTVVMIFEHATREIVLGTSRINQFAFMISNQILRSFFYLSYVLDQIGTGGFDSYNFIFDSTTSLLGEYNPDLTESLLYSMLNEIPVSKRQTPANESKLNYFFRTTEATLQSLKKSFKETTLFPLMNSVFDSNDSSAPTVEFCHSIMVKHLNLLCMNLSESENEAHLQEAVFSCFNRVLAQFPKNLSLNQTSLITQTCGKAAAISSPNDPEFLNTLLDLVRFQINMSAYTPLPPRISFVNGDRMTVPEKLCTRRAGLISIYIDLLQFTSINSFTNILEDIKHQIDNLVGSQDVYFLYDVLWDNILLVNKYDCQKGQIGIDWWYRRVNKELVPKL</sequence>